<feature type="compositionally biased region" description="Polar residues" evidence="1">
    <location>
        <begin position="320"/>
        <end position="331"/>
    </location>
</feature>
<dbReference type="Proteomes" id="UP000548476">
    <property type="component" value="Unassembled WGS sequence"/>
</dbReference>
<evidence type="ECO:0000256" key="1">
    <source>
        <dbReference type="SAM" id="MobiDB-lite"/>
    </source>
</evidence>
<gene>
    <name evidence="3" type="ORF">HNR73_004387</name>
</gene>
<dbReference type="EMBL" id="JACHGT010000009">
    <property type="protein sequence ID" value="MBB6036516.1"/>
    <property type="molecule type" value="Genomic_DNA"/>
</dbReference>
<organism evidence="3 4">
    <name type="scientific">Phytomonospora endophytica</name>
    <dbReference type="NCBI Taxonomy" id="714109"/>
    <lineage>
        <taxon>Bacteria</taxon>
        <taxon>Bacillati</taxon>
        <taxon>Actinomycetota</taxon>
        <taxon>Actinomycetes</taxon>
        <taxon>Micromonosporales</taxon>
        <taxon>Micromonosporaceae</taxon>
        <taxon>Phytomonospora</taxon>
    </lineage>
</organism>
<dbReference type="RefSeq" id="WP_184789357.1">
    <property type="nucleotide sequence ID" value="NZ_BONT01000030.1"/>
</dbReference>
<feature type="transmembrane region" description="Helical" evidence="2">
    <location>
        <begin position="277"/>
        <end position="298"/>
    </location>
</feature>
<reference evidence="3 4" key="1">
    <citation type="submission" date="2020-08" db="EMBL/GenBank/DDBJ databases">
        <title>Genomic Encyclopedia of Type Strains, Phase IV (KMG-IV): sequencing the most valuable type-strain genomes for metagenomic binning, comparative biology and taxonomic classification.</title>
        <authorList>
            <person name="Goeker M."/>
        </authorList>
    </citation>
    <scope>NUCLEOTIDE SEQUENCE [LARGE SCALE GENOMIC DNA]</scope>
    <source>
        <strain evidence="3 4">YIM 65646</strain>
    </source>
</reference>
<keyword evidence="2" id="KW-1133">Transmembrane helix</keyword>
<name>A0A841FK24_9ACTN</name>
<feature type="transmembrane region" description="Helical" evidence="2">
    <location>
        <begin position="38"/>
        <end position="58"/>
    </location>
</feature>
<comment type="caution">
    <text evidence="3">The sequence shown here is derived from an EMBL/GenBank/DDBJ whole genome shotgun (WGS) entry which is preliminary data.</text>
</comment>
<proteinExistence type="predicted"/>
<keyword evidence="2" id="KW-0472">Membrane</keyword>
<keyword evidence="3" id="KW-0645">Protease</keyword>
<keyword evidence="2" id="KW-0812">Transmembrane</keyword>
<protein>
    <submittedName>
        <fullName evidence="3">Membrane protein implicated in regulation of membrane protease activity</fullName>
    </submittedName>
</protein>
<sequence length="331" mass="35861">MSEPSEATPKKRPRVWDAPEQARVSGSSGRRKPPRRNLAGAVFAYALFIGVFGFLWIFPSFSLVFLLTQEPIQITVTDCYNGSGKGNTGGCDGTWTFADGSAGEGRFTDSRQEYESGDIIDGVHIGGRVATGSVPWILDVAIVYPIAVLLTGALAVKVVRDVRREKRGLPPERTPEERAGRPPAFVRALGWGLLAAAYLFFWGFPTFSAFAMVTADPVAITVTDCLNSRGLTTRCHGEWILDGKPGDGSIESWTKGLDDGAVLNGVAIGDRVVHVPAAWILDLVIFYPLAALLTYVHLRVIRKARLDQERRESAAAEPGTISSCEPSRSPE</sequence>
<feature type="region of interest" description="Disordered" evidence="1">
    <location>
        <begin position="1"/>
        <end position="34"/>
    </location>
</feature>
<feature type="transmembrane region" description="Helical" evidence="2">
    <location>
        <begin position="136"/>
        <end position="159"/>
    </location>
</feature>
<feature type="region of interest" description="Disordered" evidence="1">
    <location>
        <begin position="311"/>
        <end position="331"/>
    </location>
</feature>
<evidence type="ECO:0000256" key="2">
    <source>
        <dbReference type="SAM" id="Phobius"/>
    </source>
</evidence>
<dbReference type="GO" id="GO:0006508">
    <property type="term" value="P:proteolysis"/>
    <property type="evidence" value="ECO:0007669"/>
    <property type="project" value="UniProtKB-KW"/>
</dbReference>
<evidence type="ECO:0000313" key="4">
    <source>
        <dbReference type="Proteomes" id="UP000548476"/>
    </source>
</evidence>
<dbReference type="GO" id="GO:0008233">
    <property type="term" value="F:peptidase activity"/>
    <property type="evidence" value="ECO:0007669"/>
    <property type="project" value="UniProtKB-KW"/>
</dbReference>
<evidence type="ECO:0000313" key="3">
    <source>
        <dbReference type="EMBL" id="MBB6036516.1"/>
    </source>
</evidence>
<dbReference type="AlphaFoldDB" id="A0A841FK24"/>
<keyword evidence="4" id="KW-1185">Reference proteome</keyword>
<accession>A0A841FK24</accession>
<keyword evidence="3" id="KW-0378">Hydrolase</keyword>
<feature type="transmembrane region" description="Helical" evidence="2">
    <location>
        <begin position="184"/>
        <end position="204"/>
    </location>
</feature>